<reference evidence="2" key="1">
    <citation type="journal article" date="2013" name="Science">
        <title>The Amborella genome and the evolution of flowering plants.</title>
        <authorList>
            <consortium name="Amborella Genome Project"/>
        </authorList>
    </citation>
    <scope>NUCLEOTIDE SEQUENCE [LARGE SCALE GENOMIC DNA]</scope>
</reference>
<sequence>MLQVLLAFLGKVYPLQYWRAARKSRSRPRSLFVPLALDPLAIVVIEEAEEQLALEEGVFVPEAGLEGGLGEGGLDQEPGLALVEIDIPTPPPPPLNFIHQENMPLLLHLVIENPRIPSPEDSPGQVNLRGCRAR</sequence>
<protein>
    <submittedName>
        <fullName evidence="1">Uncharacterized protein</fullName>
    </submittedName>
</protein>
<dbReference type="Proteomes" id="UP000017836">
    <property type="component" value="Unassembled WGS sequence"/>
</dbReference>
<name>U5DAF5_AMBTC</name>
<keyword evidence="2" id="KW-1185">Reference proteome</keyword>
<organism evidence="1 2">
    <name type="scientific">Amborella trichopoda</name>
    <dbReference type="NCBI Taxonomy" id="13333"/>
    <lineage>
        <taxon>Eukaryota</taxon>
        <taxon>Viridiplantae</taxon>
        <taxon>Streptophyta</taxon>
        <taxon>Embryophyta</taxon>
        <taxon>Tracheophyta</taxon>
        <taxon>Spermatophyta</taxon>
        <taxon>Magnoliopsida</taxon>
        <taxon>Amborellales</taxon>
        <taxon>Amborellaceae</taxon>
        <taxon>Amborella</taxon>
    </lineage>
</organism>
<evidence type="ECO:0000313" key="1">
    <source>
        <dbReference type="EMBL" id="ERN17378.1"/>
    </source>
</evidence>
<evidence type="ECO:0000313" key="2">
    <source>
        <dbReference type="Proteomes" id="UP000017836"/>
    </source>
</evidence>
<dbReference type="EMBL" id="KI392350">
    <property type="protein sequence ID" value="ERN17378.1"/>
    <property type="molecule type" value="Genomic_DNA"/>
</dbReference>
<dbReference type="Gramene" id="ERN17378">
    <property type="protein sequence ID" value="ERN17378"/>
    <property type="gene ID" value="AMTR_s00037p00184990"/>
</dbReference>
<accession>U5DAF5</accession>
<dbReference type="AlphaFoldDB" id="U5DAF5"/>
<gene>
    <name evidence="1" type="ORF">AMTR_s00037p00184990</name>
</gene>
<dbReference type="HOGENOM" id="CLU_1899026_0_0_1"/>
<proteinExistence type="predicted"/>